<dbReference type="Proteomes" id="UP001596110">
    <property type="component" value="Unassembled WGS sequence"/>
</dbReference>
<dbReference type="CDD" id="cd24152">
    <property type="entry name" value="ASKHA_NBD_ROK-like"/>
    <property type="match status" value="1"/>
</dbReference>
<evidence type="ECO:0000313" key="2">
    <source>
        <dbReference type="EMBL" id="MFC5630344.1"/>
    </source>
</evidence>
<dbReference type="SUPFAM" id="SSF53067">
    <property type="entry name" value="Actin-like ATPase domain"/>
    <property type="match status" value="1"/>
</dbReference>
<dbReference type="InterPro" id="IPR043129">
    <property type="entry name" value="ATPase_NBD"/>
</dbReference>
<dbReference type="PANTHER" id="PTHR18964:SF170">
    <property type="entry name" value="SUGAR KINASE"/>
    <property type="match status" value="1"/>
</dbReference>
<dbReference type="EMBL" id="JBHSOJ010000014">
    <property type="protein sequence ID" value="MFC5630344.1"/>
    <property type="molecule type" value="Genomic_DNA"/>
</dbReference>
<accession>A0ABW0UC61</accession>
<comment type="caution">
    <text evidence="2">The sequence shown here is derived from an EMBL/GenBank/DDBJ whole genome shotgun (WGS) entry which is preliminary data.</text>
</comment>
<protein>
    <submittedName>
        <fullName evidence="2">ROK family protein</fullName>
    </submittedName>
</protein>
<dbReference type="RefSeq" id="WP_232323241.1">
    <property type="nucleotide sequence ID" value="NZ_JBHSOJ010000014.1"/>
</dbReference>
<keyword evidence="3" id="KW-1185">Reference proteome</keyword>
<gene>
    <name evidence="2" type="ORF">ACFPQ3_01740</name>
</gene>
<dbReference type="Gene3D" id="3.30.420.40">
    <property type="match status" value="2"/>
</dbReference>
<dbReference type="Pfam" id="PF00480">
    <property type="entry name" value="ROK"/>
    <property type="match status" value="1"/>
</dbReference>
<dbReference type="PANTHER" id="PTHR18964">
    <property type="entry name" value="ROK (REPRESSOR, ORF, KINASE) FAMILY"/>
    <property type="match status" value="1"/>
</dbReference>
<evidence type="ECO:0000256" key="1">
    <source>
        <dbReference type="ARBA" id="ARBA00006479"/>
    </source>
</evidence>
<organism evidence="2 3">
    <name type="scientific">Streptococcus caledonicus</name>
    <dbReference type="NCBI Taxonomy" id="2614158"/>
    <lineage>
        <taxon>Bacteria</taxon>
        <taxon>Bacillati</taxon>
        <taxon>Bacillota</taxon>
        <taxon>Bacilli</taxon>
        <taxon>Lactobacillales</taxon>
        <taxon>Streptococcaceae</taxon>
        <taxon>Streptococcus</taxon>
    </lineage>
</organism>
<comment type="similarity">
    <text evidence="1">Belongs to the ROK (NagC/XylR) family.</text>
</comment>
<sequence length="301" mass="33013">MKDYLSIDIGGTQIKYALIDRSGNIIEKSNRSTPDNLPHFLEAIDSLVTHYKSRIRGVAISCPGKVDSKEGIIYFGGSLPFLHGLNLPEYLLEHYDLPTTVINDGKAAALSELWRGNLQGIENGLALILGTGVGGGIISKGELLQGTHFQAGELSFTAVPVRPFDFQNIYGVKGSAVRMIETCAEILGLEDTKDGMTVFKAISQKDGRVYPIFRDYCQGIAYLIYNVQAVLDMARVVVGGGISVQEIVIEEIRNQYQIILQKLGDFSQMITPVEIMPCAFHNEANLLGALYQFLLTVEGNH</sequence>
<name>A0ABW0UC61_9STRE</name>
<reference evidence="3" key="1">
    <citation type="journal article" date="2019" name="Int. J. Syst. Evol. Microbiol.">
        <title>The Global Catalogue of Microorganisms (GCM) 10K type strain sequencing project: providing services to taxonomists for standard genome sequencing and annotation.</title>
        <authorList>
            <consortium name="The Broad Institute Genomics Platform"/>
            <consortium name="The Broad Institute Genome Sequencing Center for Infectious Disease"/>
            <person name="Wu L."/>
            <person name="Ma J."/>
        </authorList>
    </citation>
    <scope>NUCLEOTIDE SEQUENCE [LARGE SCALE GENOMIC DNA]</scope>
    <source>
        <strain evidence="3">DT43</strain>
    </source>
</reference>
<proteinExistence type="inferred from homology"/>
<evidence type="ECO:0000313" key="3">
    <source>
        <dbReference type="Proteomes" id="UP001596110"/>
    </source>
</evidence>
<dbReference type="InterPro" id="IPR000600">
    <property type="entry name" value="ROK"/>
</dbReference>